<dbReference type="PANTHER" id="PTHR43133">
    <property type="entry name" value="RNA POLYMERASE ECF-TYPE SIGMA FACTO"/>
    <property type="match status" value="1"/>
</dbReference>
<name>D5ZPH0_STRV1</name>
<dbReference type="InterPro" id="IPR013324">
    <property type="entry name" value="RNA_pol_sigma_r3/r4-like"/>
</dbReference>
<evidence type="ECO:0000256" key="5">
    <source>
        <dbReference type="ARBA" id="ARBA00023163"/>
    </source>
</evidence>
<reference evidence="9" key="1">
    <citation type="submission" date="2008-12" db="EMBL/GenBank/DDBJ databases">
        <title>Annotation of Streptomyces ghanaensis ATCC 14672.</title>
        <authorList>
            <consortium name="The Broad Institute Genome Sequencing Platform"/>
            <consortium name="Broad Institute Microbial Sequencing Center"/>
            <person name="Fischbach M."/>
            <person name="Ward D."/>
            <person name="Young S."/>
            <person name="Kodira C.D."/>
            <person name="Zeng Q."/>
            <person name="Koehrsen M."/>
            <person name="Godfrey P."/>
            <person name="Alvarado L."/>
            <person name="Berlin A.M."/>
            <person name="Borenstein D."/>
            <person name="Chen Z."/>
            <person name="Engels R."/>
            <person name="Freedman E."/>
            <person name="Gellesch M."/>
            <person name="Goldberg J."/>
            <person name="Griggs A."/>
            <person name="Gujja S."/>
            <person name="Heiman D.I."/>
            <person name="Hepburn T.A."/>
            <person name="Howarth C."/>
            <person name="Jen D."/>
            <person name="Larson L."/>
            <person name="Lewis B."/>
            <person name="Mehta T."/>
            <person name="Park D."/>
            <person name="Pearson M."/>
            <person name="Roberts A."/>
            <person name="Saif S."/>
            <person name="Shea T.D."/>
            <person name="Shenoy N."/>
            <person name="Sisk P."/>
            <person name="Stolte C."/>
            <person name="Sykes S.N."/>
            <person name="Walk T."/>
            <person name="White J."/>
            <person name="Yandava C."/>
            <person name="Straight P."/>
            <person name="Clardy J."/>
            <person name="Hung D."/>
            <person name="Kolter R."/>
            <person name="Mekalanos J."/>
            <person name="Walker S."/>
            <person name="Walsh C.T."/>
            <person name="Wieland B.L.C."/>
            <person name="Ilzarbe M."/>
            <person name="Galagan J."/>
            <person name="Nusbaum C."/>
            <person name="Birren B."/>
        </authorList>
    </citation>
    <scope>NUCLEOTIDE SEQUENCE [LARGE SCALE GENOMIC DNA]</scope>
    <source>
        <strain evidence="9">ATCC 14672 / DSM 40746 / JCM 4963 / KCTC 9882 / NRRL B-12104 / FH 1290</strain>
    </source>
</reference>
<evidence type="ECO:0000256" key="2">
    <source>
        <dbReference type="ARBA" id="ARBA00023015"/>
    </source>
</evidence>
<keyword evidence="3" id="KW-0731">Sigma factor</keyword>
<evidence type="ECO:0008006" key="10">
    <source>
        <dbReference type="Google" id="ProtNLM"/>
    </source>
</evidence>
<dbReference type="Pfam" id="PF04542">
    <property type="entry name" value="Sigma70_r2"/>
    <property type="match status" value="1"/>
</dbReference>
<dbReference type="eggNOG" id="COG1595">
    <property type="taxonomic scope" value="Bacteria"/>
</dbReference>
<keyword evidence="4" id="KW-0238">DNA-binding</keyword>
<evidence type="ECO:0000256" key="3">
    <source>
        <dbReference type="ARBA" id="ARBA00023082"/>
    </source>
</evidence>
<protein>
    <recommendedName>
        <fullName evidence="10">RNA polymerase ECF-subfamily sigma factor</fullName>
    </recommendedName>
</protein>
<comment type="similarity">
    <text evidence="1">Belongs to the sigma-70 factor family. ECF subfamily.</text>
</comment>
<dbReference type="GO" id="GO:0003677">
    <property type="term" value="F:DNA binding"/>
    <property type="evidence" value="ECO:0007669"/>
    <property type="project" value="UniProtKB-KW"/>
</dbReference>
<dbReference type="Gene3D" id="1.10.10.10">
    <property type="entry name" value="Winged helix-like DNA-binding domain superfamily/Winged helix DNA-binding domain"/>
    <property type="match status" value="1"/>
</dbReference>
<keyword evidence="2" id="KW-0805">Transcription regulation</keyword>
<evidence type="ECO:0000259" key="6">
    <source>
        <dbReference type="Pfam" id="PF04542"/>
    </source>
</evidence>
<dbReference type="Pfam" id="PF08281">
    <property type="entry name" value="Sigma70_r4_2"/>
    <property type="match status" value="1"/>
</dbReference>
<dbReference type="GO" id="GO:0016987">
    <property type="term" value="F:sigma factor activity"/>
    <property type="evidence" value="ECO:0007669"/>
    <property type="project" value="UniProtKB-KW"/>
</dbReference>
<organism evidence="8 9">
    <name type="scientific">Streptomyces viridosporus (strain ATCC 14672 / DSM 40746 / JCM 4963 / KCTC 9882 / NRRL B-12104 / FH 1290)</name>
    <name type="common">Streptomyces ghanaensis</name>
    <dbReference type="NCBI Taxonomy" id="566461"/>
    <lineage>
        <taxon>Bacteria</taxon>
        <taxon>Bacillati</taxon>
        <taxon>Actinomycetota</taxon>
        <taxon>Actinomycetes</taxon>
        <taxon>Kitasatosporales</taxon>
        <taxon>Streptomycetaceae</taxon>
        <taxon>Streptomyces</taxon>
    </lineage>
</organism>
<evidence type="ECO:0000313" key="9">
    <source>
        <dbReference type="Proteomes" id="UP000003824"/>
    </source>
</evidence>
<proteinExistence type="inferred from homology"/>
<dbReference type="InterPro" id="IPR014284">
    <property type="entry name" value="RNA_pol_sigma-70_dom"/>
</dbReference>
<dbReference type="Proteomes" id="UP000003824">
    <property type="component" value="Unassembled WGS sequence"/>
</dbReference>
<dbReference type="EMBL" id="DS999641">
    <property type="protein sequence ID" value="EFE68226.2"/>
    <property type="molecule type" value="Genomic_DNA"/>
</dbReference>
<dbReference type="Gene3D" id="1.10.1740.10">
    <property type="match status" value="1"/>
</dbReference>
<evidence type="ECO:0000259" key="7">
    <source>
        <dbReference type="Pfam" id="PF08281"/>
    </source>
</evidence>
<dbReference type="AlphaFoldDB" id="D5ZPH0"/>
<keyword evidence="5" id="KW-0804">Transcription</keyword>
<dbReference type="SUPFAM" id="SSF88659">
    <property type="entry name" value="Sigma3 and sigma4 domains of RNA polymerase sigma factors"/>
    <property type="match status" value="1"/>
</dbReference>
<dbReference type="InterPro" id="IPR013249">
    <property type="entry name" value="RNA_pol_sigma70_r4_t2"/>
</dbReference>
<feature type="domain" description="RNA polymerase sigma-70 region 2" evidence="6">
    <location>
        <begin position="11"/>
        <end position="73"/>
    </location>
</feature>
<sequence length="182" mass="20203">MSDDAARFTAMYDTCRQRVWAYAVSRAGRQVADEVVSETFTVAWRRIGDIPQPPLPWLLGVARNVLRDTGRAEVRRASLAAELREWTDAVEGDIADDVADRIALLNALVSLGDDDREVLILAAWQGLTPREAARVVGCTAATLRVRLHRARRRLARAVAVRDEVPPVRPRVRPRVSTAGEEA</sequence>
<dbReference type="PANTHER" id="PTHR43133:SF8">
    <property type="entry name" value="RNA POLYMERASE SIGMA FACTOR HI_1459-RELATED"/>
    <property type="match status" value="1"/>
</dbReference>
<dbReference type="InterPro" id="IPR013325">
    <property type="entry name" value="RNA_pol_sigma_r2"/>
</dbReference>
<dbReference type="RefSeq" id="WP_004985614.1">
    <property type="nucleotide sequence ID" value="NZ_DS999641.1"/>
</dbReference>
<gene>
    <name evidence="8" type="ORF">SSFG_03471</name>
</gene>
<feature type="domain" description="RNA polymerase sigma factor 70 region 4 type 2" evidence="7">
    <location>
        <begin position="103"/>
        <end position="154"/>
    </location>
</feature>
<dbReference type="InterPro" id="IPR007627">
    <property type="entry name" value="RNA_pol_sigma70_r2"/>
</dbReference>
<dbReference type="SUPFAM" id="SSF88946">
    <property type="entry name" value="Sigma2 domain of RNA polymerase sigma factors"/>
    <property type="match status" value="1"/>
</dbReference>
<evidence type="ECO:0000256" key="4">
    <source>
        <dbReference type="ARBA" id="ARBA00023125"/>
    </source>
</evidence>
<dbReference type="InterPro" id="IPR039425">
    <property type="entry name" value="RNA_pol_sigma-70-like"/>
</dbReference>
<evidence type="ECO:0000256" key="1">
    <source>
        <dbReference type="ARBA" id="ARBA00010641"/>
    </source>
</evidence>
<dbReference type="NCBIfam" id="TIGR02937">
    <property type="entry name" value="sigma70-ECF"/>
    <property type="match status" value="1"/>
</dbReference>
<accession>D5ZPH0</accession>
<dbReference type="InterPro" id="IPR036388">
    <property type="entry name" value="WH-like_DNA-bd_sf"/>
</dbReference>
<evidence type="ECO:0000313" key="8">
    <source>
        <dbReference type="EMBL" id="EFE68226.2"/>
    </source>
</evidence>
<dbReference type="GO" id="GO:0006352">
    <property type="term" value="P:DNA-templated transcription initiation"/>
    <property type="evidence" value="ECO:0007669"/>
    <property type="project" value="InterPro"/>
</dbReference>